<accession>A0A6J4UQR2</accession>
<name>A0A6J4UQR2_9BACT</name>
<feature type="region of interest" description="Disordered" evidence="1">
    <location>
        <begin position="35"/>
        <end position="54"/>
    </location>
</feature>
<protein>
    <submittedName>
        <fullName evidence="2">Uncharacterized protein</fullName>
    </submittedName>
</protein>
<evidence type="ECO:0000313" key="2">
    <source>
        <dbReference type="EMBL" id="CAA9553886.1"/>
    </source>
</evidence>
<sequence>GSAGHHSLSVASAGPPSLLRRQLVQRDDPALVAAAEPAPVDLNPAQPVPTLDRL</sequence>
<gene>
    <name evidence="2" type="ORF">AVDCRST_MAG49-1954</name>
</gene>
<organism evidence="2">
    <name type="scientific">uncultured Thermomicrobiales bacterium</name>
    <dbReference type="NCBI Taxonomy" id="1645740"/>
    <lineage>
        <taxon>Bacteria</taxon>
        <taxon>Pseudomonadati</taxon>
        <taxon>Thermomicrobiota</taxon>
        <taxon>Thermomicrobia</taxon>
        <taxon>Thermomicrobiales</taxon>
        <taxon>environmental samples</taxon>
    </lineage>
</organism>
<evidence type="ECO:0000256" key="1">
    <source>
        <dbReference type="SAM" id="MobiDB-lite"/>
    </source>
</evidence>
<reference evidence="2" key="1">
    <citation type="submission" date="2020-02" db="EMBL/GenBank/DDBJ databases">
        <authorList>
            <person name="Meier V. D."/>
        </authorList>
    </citation>
    <scope>NUCLEOTIDE SEQUENCE</scope>
    <source>
        <strain evidence="2">AVDCRST_MAG49</strain>
    </source>
</reference>
<feature type="non-terminal residue" evidence="2">
    <location>
        <position position="1"/>
    </location>
</feature>
<feature type="non-terminal residue" evidence="2">
    <location>
        <position position="54"/>
    </location>
</feature>
<dbReference type="AlphaFoldDB" id="A0A6J4UQR2"/>
<dbReference type="EMBL" id="CADCWG010000134">
    <property type="protein sequence ID" value="CAA9553886.1"/>
    <property type="molecule type" value="Genomic_DNA"/>
</dbReference>
<proteinExistence type="predicted"/>